<dbReference type="AlphaFoldDB" id="A0AA41QC51"/>
<evidence type="ECO:0000256" key="1">
    <source>
        <dbReference type="SAM" id="MobiDB-lite"/>
    </source>
</evidence>
<protein>
    <submittedName>
        <fullName evidence="2">Uncharacterized protein</fullName>
    </submittedName>
</protein>
<proteinExistence type="predicted"/>
<evidence type="ECO:0000313" key="2">
    <source>
        <dbReference type="EMBL" id="MCF4120416.1"/>
    </source>
</evidence>
<gene>
    <name evidence="2" type="ORF">L1785_05435</name>
</gene>
<evidence type="ECO:0000313" key="3">
    <source>
        <dbReference type="Proteomes" id="UP001165405"/>
    </source>
</evidence>
<accession>A0AA41QC51</accession>
<dbReference type="EMBL" id="JAKGSG010000020">
    <property type="protein sequence ID" value="MCF4120416.1"/>
    <property type="molecule type" value="Genomic_DNA"/>
</dbReference>
<comment type="caution">
    <text evidence="2">The sequence shown here is derived from an EMBL/GenBank/DDBJ whole genome shotgun (WGS) entry which is preliminary data.</text>
</comment>
<name>A0AA41QC51_9MICO</name>
<keyword evidence="3" id="KW-1185">Reference proteome</keyword>
<dbReference type="RefSeq" id="WP_236088186.1">
    <property type="nucleotide sequence ID" value="NZ_JAKGSG010000020.1"/>
</dbReference>
<dbReference type="Proteomes" id="UP001165405">
    <property type="component" value="Unassembled WGS sequence"/>
</dbReference>
<sequence length="113" mass="12260">MSEHELDPGAANIDTARGSMSGNLQVDPRVDTAVDIVADQTWSLLRDTAVVHAARIELGPEVNALVDSLHEDPLGEEDTAARLGALLDNDRARKARAARARIDAKLQREVRAR</sequence>
<reference evidence="2" key="1">
    <citation type="submission" date="2022-01" db="EMBL/GenBank/DDBJ databases">
        <title>Antribacter sp. nov., isolated from Guizhou of China.</title>
        <authorList>
            <person name="Chengliang C."/>
            <person name="Ya Z."/>
        </authorList>
    </citation>
    <scope>NUCLEOTIDE SEQUENCE</scope>
    <source>
        <strain evidence="2">KLBMP 9083</strain>
    </source>
</reference>
<feature type="region of interest" description="Disordered" evidence="1">
    <location>
        <begin position="1"/>
        <end position="25"/>
    </location>
</feature>
<organism evidence="2 3">
    <name type="scientific">Antribacter soli</name>
    <dbReference type="NCBI Taxonomy" id="2910976"/>
    <lineage>
        <taxon>Bacteria</taxon>
        <taxon>Bacillati</taxon>
        <taxon>Actinomycetota</taxon>
        <taxon>Actinomycetes</taxon>
        <taxon>Micrococcales</taxon>
        <taxon>Promicromonosporaceae</taxon>
        <taxon>Antribacter</taxon>
    </lineage>
</organism>